<dbReference type="AlphaFoldDB" id="A0A933MIL5"/>
<proteinExistence type="predicted"/>
<name>A0A933MIL5_UNCT6</name>
<protein>
    <recommendedName>
        <fullName evidence="1">MvaI/BcnI restriction endonuclease domain-containing protein</fullName>
    </recommendedName>
</protein>
<dbReference type="Pfam" id="PF15515">
    <property type="entry name" value="MvaI_BcnI"/>
    <property type="match status" value="1"/>
</dbReference>
<evidence type="ECO:0000259" key="1">
    <source>
        <dbReference type="Pfam" id="PF15515"/>
    </source>
</evidence>
<evidence type="ECO:0000313" key="3">
    <source>
        <dbReference type="Proteomes" id="UP000736328"/>
    </source>
</evidence>
<reference evidence="2" key="1">
    <citation type="submission" date="2020-07" db="EMBL/GenBank/DDBJ databases">
        <title>Huge and variable diversity of episymbiotic CPR bacteria and DPANN archaea in groundwater ecosystems.</title>
        <authorList>
            <person name="He C.Y."/>
            <person name="Keren R."/>
            <person name="Whittaker M."/>
            <person name="Farag I.F."/>
            <person name="Doudna J."/>
            <person name="Cate J.H.D."/>
            <person name="Banfield J.F."/>
        </authorList>
    </citation>
    <scope>NUCLEOTIDE SEQUENCE</scope>
    <source>
        <strain evidence="2">NC_groundwater_1520_Pr4_B-0.1um_53_5</strain>
    </source>
</reference>
<evidence type="ECO:0000313" key="2">
    <source>
        <dbReference type="EMBL" id="MBI4727232.1"/>
    </source>
</evidence>
<gene>
    <name evidence="2" type="ORF">HY768_08445</name>
</gene>
<dbReference type="InterPro" id="IPR043005">
    <property type="entry name" value="MvaI_BcnI_rec"/>
</dbReference>
<dbReference type="CDD" id="cd22310">
    <property type="entry name" value="BcnI-like"/>
    <property type="match status" value="1"/>
</dbReference>
<dbReference type="InterPro" id="IPR029127">
    <property type="entry name" value="MvaI_BcnI"/>
</dbReference>
<sequence>MTLQEITRRLITLNERGFISSLRKGSTGVGHTFEHEMGLQETNIPVPDIGGRVEIKTTRRESKSLITLFCFNRGVWQITPRQLIERYGYLDEKGRRALKNTIFLGGESSQGLNLRTNENNTISLVDRSGNILAIWDVFILVGKLMTKLTRVLFVIADRRYNEGHEEFHYNEAMILTEPQHRNFIEAFNAGIVGIDLRMHLKENGAVRNRGTAFRIREIDMINLYSNVRKLEI</sequence>
<dbReference type="Gene3D" id="3.30.70.3570">
    <property type="entry name" value="MvaI/BcnI restriction endonuclease, recognition domain"/>
    <property type="match status" value="1"/>
</dbReference>
<comment type="caution">
    <text evidence="2">The sequence shown here is derived from an EMBL/GenBank/DDBJ whole genome shotgun (WGS) entry which is preliminary data.</text>
</comment>
<dbReference type="EMBL" id="JACQXR010000111">
    <property type="protein sequence ID" value="MBI4727232.1"/>
    <property type="molecule type" value="Genomic_DNA"/>
</dbReference>
<dbReference type="Proteomes" id="UP000736328">
    <property type="component" value="Unassembled WGS sequence"/>
</dbReference>
<organism evidence="2 3">
    <name type="scientific">candidate division TA06 bacterium</name>
    <dbReference type="NCBI Taxonomy" id="2250710"/>
    <lineage>
        <taxon>Bacteria</taxon>
        <taxon>Bacteria division TA06</taxon>
    </lineage>
</organism>
<dbReference type="InterPro" id="IPR043004">
    <property type="entry name" value="MvaI_BcnI_cat"/>
</dbReference>
<accession>A0A933MIL5</accession>
<dbReference type="Gene3D" id="3.40.210.20">
    <property type="entry name" value="MvaI/BcnI restriction endonuclease, catalytic domain"/>
    <property type="match status" value="1"/>
</dbReference>
<feature type="domain" description="MvaI/BcnI restriction endonuclease" evidence="1">
    <location>
        <begin position="9"/>
        <end position="224"/>
    </location>
</feature>